<dbReference type="PANTHER" id="PTHR31956">
    <property type="entry name" value="NON-SPECIFIC PHOSPHOLIPASE C4-RELATED"/>
    <property type="match status" value="1"/>
</dbReference>
<sequence>MGNGQSTSVAPVGPGPTMYIATATASVAAARATALTLSPTSSVKGKTFDRFVQIWLENTDYDMAAGDPSLSYLATQGVTLTNYYAITHPSQPNYVAAAGGSTFQVIGDGFYRIGNDTKTVVDLLDGKGVSWSMYQEDMPYSGFEGNWKNQKNGANDYVRKHNPLMSFDSVTSDPNRLAKSKNLTMFYDDLAADHLPQWMFITPNMTSDGHDTSVTTAGRWTRDFLTPLLADPKFNTDRTLVVVTFDETESYLSSNKVFTLLLGGAVRGQEGTQVATKYNHYSGLKTVEQNWELGDLGENDVSAVAYF</sequence>
<dbReference type="PANTHER" id="PTHR31956:SF8">
    <property type="entry name" value="ACID PHOSPHATASE PHOA (AFU_ORTHOLOGUE AFUA_1G03570)"/>
    <property type="match status" value="1"/>
</dbReference>
<dbReference type="Proteomes" id="UP001480595">
    <property type="component" value="Unassembled WGS sequence"/>
</dbReference>
<evidence type="ECO:0000313" key="3">
    <source>
        <dbReference type="Proteomes" id="UP001480595"/>
    </source>
</evidence>
<protein>
    <submittedName>
        <fullName evidence="2">Acid phosphatase phoa</fullName>
    </submittedName>
</protein>
<evidence type="ECO:0000313" key="2">
    <source>
        <dbReference type="EMBL" id="KAK8069993.1"/>
    </source>
</evidence>
<dbReference type="Pfam" id="PF04185">
    <property type="entry name" value="Phosphoesterase"/>
    <property type="match status" value="1"/>
</dbReference>
<keyword evidence="3" id="KW-1185">Reference proteome</keyword>
<keyword evidence="1" id="KW-0378">Hydrolase</keyword>
<organism evidence="2 3">
    <name type="scientific">Apiospora phragmitis</name>
    <dbReference type="NCBI Taxonomy" id="2905665"/>
    <lineage>
        <taxon>Eukaryota</taxon>
        <taxon>Fungi</taxon>
        <taxon>Dikarya</taxon>
        <taxon>Ascomycota</taxon>
        <taxon>Pezizomycotina</taxon>
        <taxon>Sordariomycetes</taxon>
        <taxon>Xylariomycetidae</taxon>
        <taxon>Amphisphaeriales</taxon>
        <taxon>Apiosporaceae</taxon>
        <taxon>Apiospora</taxon>
    </lineage>
</organism>
<dbReference type="InterPro" id="IPR017850">
    <property type="entry name" value="Alkaline_phosphatase_core_sf"/>
</dbReference>
<dbReference type="RefSeq" id="XP_066717287.1">
    <property type="nucleotide sequence ID" value="XM_066858018.1"/>
</dbReference>
<dbReference type="EMBL" id="JAQQWL010000006">
    <property type="protein sequence ID" value="KAK8069993.1"/>
    <property type="molecule type" value="Genomic_DNA"/>
</dbReference>
<name>A0ABR1VJD8_9PEZI</name>
<accession>A0ABR1VJD8</accession>
<evidence type="ECO:0000256" key="1">
    <source>
        <dbReference type="ARBA" id="ARBA00022801"/>
    </source>
</evidence>
<gene>
    <name evidence="2" type="ORF">PG994_006609</name>
</gene>
<dbReference type="InterPro" id="IPR007312">
    <property type="entry name" value="Phosphoesterase"/>
</dbReference>
<reference evidence="2 3" key="1">
    <citation type="submission" date="2023-01" db="EMBL/GenBank/DDBJ databases">
        <title>Analysis of 21 Apiospora genomes using comparative genomics revels a genus with tremendous synthesis potential of carbohydrate active enzymes and secondary metabolites.</title>
        <authorList>
            <person name="Sorensen T."/>
        </authorList>
    </citation>
    <scope>NUCLEOTIDE SEQUENCE [LARGE SCALE GENOMIC DNA]</scope>
    <source>
        <strain evidence="2 3">CBS 135458</strain>
    </source>
</reference>
<proteinExistence type="predicted"/>
<comment type="caution">
    <text evidence="2">The sequence shown here is derived from an EMBL/GenBank/DDBJ whole genome shotgun (WGS) entry which is preliminary data.</text>
</comment>
<dbReference type="GeneID" id="92091081"/>
<dbReference type="Gene3D" id="3.40.720.10">
    <property type="entry name" value="Alkaline Phosphatase, subunit A"/>
    <property type="match status" value="1"/>
</dbReference>